<dbReference type="OrthoDB" id="7833467at2"/>
<feature type="region of interest" description="Disordered" evidence="1">
    <location>
        <begin position="87"/>
        <end position="152"/>
    </location>
</feature>
<comment type="caution">
    <text evidence="3">The sequence shown here is derived from an EMBL/GenBank/DDBJ whole genome shotgun (WGS) entry which is preliminary data.</text>
</comment>
<keyword evidence="2" id="KW-0812">Transmembrane</keyword>
<evidence type="ECO:0000313" key="3">
    <source>
        <dbReference type="EMBL" id="PWR01679.1"/>
    </source>
</evidence>
<keyword evidence="2" id="KW-1133">Transmembrane helix</keyword>
<evidence type="ECO:0000256" key="1">
    <source>
        <dbReference type="SAM" id="MobiDB-lite"/>
    </source>
</evidence>
<evidence type="ECO:0000256" key="2">
    <source>
        <dbReference type="SAM" id="Phobius"/>
    </source>
</evidence>
<feature type="transmembrane region" description="Helical" evidence="2">
    <location>
        <begin position="12"/>
        <end position="36"/>
    </location>
</feature>
<name>A0A2V2LH25_9RHOB</name>
<gene>
    <name evidence="3" type="ORF">DKT77_16285</name>
</gene>
<organism evidence="3 4">
    <name type="scientific">Meridianimarinicoccus roseus</name>
    <dbReference type="NCBI Taxonomy" id="2072018"/>
    <lineage>
        <taxon>Bacteria</taxon>
        <taxon>Pseudomonadati</taxon>
        <taxon>Pseudomonadota</taxon>
        <taxon>Alphaproteobacteria</taxon>
        <taxon>Rhodobacterales</taxon>
        <taxon>Paracoccaceae</taxon>
        <taxon>Meridianimarinicoccus</taxon>
    </lineage>
</organism>
<accession>A0A2V2LH25</accession>
<proteinExistence type="predicted"/>
<dbReference type="EMBL" id="QGKU01000048">
    <property type="protein sequence ID" value="PWR01679.1"/>
    <property type="molecule type" value="Genomic_DNA"/>
</dbReference>
<dbReference type="AlphaFoldDB" id="A0A2V2LH25"/>
<keyword evidence="2" id="KW-0472">Membrane</keyword>
<dbReference type="RefSeq" id="WP_109812720.1">
    <property type="nucleotide sequence ID" value="NZ_QGKU01000048.1"/>
</dbReference>
<keyword evidence="4" id="KW-1185">Reference proteome</keyword>
<reference evidence="3 4" key="1">
    <citation type="submission" date="2018-05" db="EMBL/GenBank/DDBJ databases">
        <title>Rhodobacteraceae gen. nov., sp. nov. isolated from sea water.</title>
        <authorList>
            <person name="Ren Y."/>
        </authorList>
    </citation>
    <scope>NUCLEOTIDE SEQUENCE [LARGE SCALE GENOMIC DNA]</scope>
    <source>
        <strain evidence="3 4">TG-679</strain>
    </source>
</reference>
<feature type="compositionally biased region" description="Polar residues" evidence="1">
    <location>
        <begin position="92"/>
        <end position="103"/>
    </location>
</feature>
<feature type="transmembrane region" description="Helical" evidence="2">
    <location>
        <begin position="42"/>
        <end position="65"/>
    </location>
</feature>
<sequence>MTGRSDKAGGIGRGGIIGIAAGAAVLWCALYALVLYPDAPGAGALLAAVLPLVLIGAAAVLALGLEALRDEAAALRDDRDRLRAALQAAGQTHSMPQDVSSDSNPPPAATARERARPGNAPEPSAQQAARRDPPASRQRSLPLDPSAGPVPELTLPDLIRALHFPETPEDRDGLRALQKALRDHKARLVVQAAQDMLTLLSQDGIYMDDLAHDRANPDLWRRFAAGDRARAVAAVGGIHDPAALARCRDKLQRNTVYRDTAHHFLRRFDQTLGGIAPQLGDDGLIALSETRSARAFMLVGRAAGVFGDTPDRSSD</sequence>
<evidence type="ECO:0000313" key="4">
    <source>
        <dbReference type="Proteomes" id="UP000245680"/>
    </source>
</evidence>
<protein>
    <submittedName>
        <fullName evidence="3">Uncharacterized protein</fullName>
    </submittedName>
</protein>
<dbReference type="Proteomes" id="UP000245680">
    <property type="component" value="Unassembled WGS sequence"/>
</dbReference>